<keyword evidence="2" id="KW-1185">Reference proteome</keyword>
<proteinExistence type="predicted"/>
<evidence type="ECO:0000313" key="1">
    <source>
        <dbReference type="EMBL" id="CAG8687019.1"/>
    </source>
</evidence>
<name>A0ACA9P462_9GLOM</name>
<protein>
    <submittedName>
        <fullName evidence="1">4351_t:CDS:1</fullName>
    </submittedName>
</protein>
<organism evidence="1 2">
    <name type="scientific">Cetraspora pellucida</name>
    <dbReference type="NCBI Taxonomy" id="1433469"/>
    <lineage>
        <taxon>Eukaryota</taxon>
        <taxon>Fungi</taxon>
        <taxon>Fungi incertae sedis</taxon>
        <taxon>Mucoromycota</taxon>
        <taxon>Glomeromycotina</taxon>
        <taxon>Glomeromycetes</taxon>
        <taxon>Diversisporales</taxon>
        <taxon>Gigasporaceae</taxon>
        <taxon>Cetraspora</taxon>
    </lineage>
</organism>
<gene>
    <name evidence="1" type="ORF">SPELUC_LOCUS10533</name>
</gene>
<feature type="non-terminal residue" evidence="1">
    <location>
        <position position="61"/>
    </location>
</feature>
<evidence type="ECO:0000313" key="2">
    <source>
        <dbReference type="Proteomes" id="UP000789366"/>
    </source>
</evidence>
<dbReference type="Proteomes" id="UP000789366">
    <property type="component" value="Unassembled WGS sequence"/>
</dbReference>
<reference evidence="1" key="1">
    <citation type="submission" date="2021-06" db="EMBL/GenBank/DDBJ databases">
        <authorList>
            <person name="Kallberg Y."/>
            <person name="Tangrot J."/>
            <person name="Rosling A."/>
        </authorList>
    </citation>
    <scope>NUCLEOTIDE SEQUENCE</scope>
    <source>
        <strain evidence="1">28 12/20/2015</strain>
    </source>
</reference>
<accession>A0ACA9P462</accession>
<dbReference type="EMBL" id="CAJVPW010019871">
    <property type="protein sequence ID" value="CAG8687019.1"/>
    <property type="molecule type" value="Genomic_DNA"/>
</dbReference>
<comment type="caution">
    <text evidence="1">The sequence shown here is derived from an EMBL/GenBank/DDBJ whole genome shotgun (WGS) entry which is preliminary data.</text>
</comment>
<sequence>MEAAKLGSKEATEKITLYWYEKSATKVDIEINNVGDSGSALNAAICYKSGGNDVDIDLVEA</sequence>